<dbReference type="Pfam" id="PF01061">
    <property type="entry name" value="ABC2_membrane"/>
    <property type="match status" value="1"/>
</dbReference>
<protein>
    <recommendedName>
        <fullName evidence="7">ABC-2 type transporter transmembrane domain-containing protein</fullName>
    </recommendedName>
</protein>
<dbReference type="GO" id="GO:0016020">
    <property type="term" value="C:membrane"/>
    <property type="evidence" value="ECO:0007669"/>
    <property type="project" value="UniProtKB-SubCell"/>
</dbReference>
<dbReference type="OrthoDB" id="245989at2759"/>
<keyword evidence="9" id="KW-1185">Reference proteome</keyword>
<dbReference type="OMA" id="MASQDRL"/>
<gene>
    <name evidence="8" type="ORF">ARMGADRAFT_1028664</name>
</gene>
<dbReference type="SUPFAM" id="SSF52540">
    <property type="entry name" value="P-loop containing nucleoside triphosphate hydrolases"/>
    <property type="match status" value="1"/>
</dbReference>
<keyword evidence="3 6" id="KW-0812">Transmembrane</keyword>
<accession>A0A2H3DUZ7</accession>
<dbReference type="Proteomes" id="UP000217790">
    <property type="component" value="Unassembled WGS sequence"/>
</dbReference>
<evidence type="ECO:0000256" key="3">
    <source>
        <dbReference type="ARBA" id="ARBA00022692"/>
    </source>
</evidence>
<feature type="transmembrane region" description="Helical" evidence="6">
    <location>
        <begin position="210"/>
        <end position="229"/>
    </location>
</feature>
<evidence type="ECO:0000313" key="8">
    <source>
        <dbReference type="EMBL" id="PBK95282.1"/>
    </source>
</evidence>
<evidence type="ECO:0000256" key="2">
    <source>
        <dbReference type="ARBA" id="ARBA00022448"/>
    </source>
</evidence>
<dbReference type="InterPro" id="IPR027417">
    <property type="entry name" value="P-loop_NTPase"/>
</dbReference>
<reference evidence="9" key="1">
    <citation type="journal article" date="2017" name="Nat. Ecol. Evol.">
        <title>Genome expansion and lineage-specific genetic innovations in the forest pathogenic fungi Armillaria.</title>
        <authorList>
            <person name="Sipos G."/>
            <person name="Prasanna A.N."/>
            <person name="Walter M.C."/>
            <person name="O'Connor E."/>
            <person name="Balint B."/>
            <person name="Krizsan K."/>
            <person name="Kiss B."/>
            <person name="Hess J."/>
            <person name="Varga T."/>
            <person name="Slot J."/>
            <person name="Riley R."/>
            <person name="Boka B."/>
            <person name="Rigling D."/>
            <person name="Barry K."/>
            <person name="Lee J."/>
            <person name="Mihaltcheva S."/>
            <person name="LaButti K."/>
            <person name="Lipzen A."/>
            <person name="Waldron R."/>
            <person name="Moloney N.M."/>
            <person name="Sperisen C."/>
            <person name="Kredics L."/>
            <person name="Vagvoelgyi C."/>
            <person name="Patrignani A."/>
            <person name="Fitzpatrick D."/>
            <person name="Nagy I."/>
            <person name="Doyle S."/>
            <person name="Anderson J.B."/>
            <person name="Grigoriev I.V."/>
            <person name="Gueldener U."/>
            <person name="Muensterkoetter M."/>
            <person name="Nagy L.G."/>
        </authorList>
    </citation>
    <scope>NUCLEOTIDE SEQUENCE [LARGE SCALE GENOMIC DNA]</scope>
    <source>
        <strain evidence="9">Ar21-2</strain>
    </source>
</reference>
<dbReference type="STRING" id="47427.A0A2H3DUZ7"/>
<dbReference type="AlphaFoldDB" id="A0A2H3DUZ7"/>
<dbReference type="InParanoid" id="A0A2H3DUZ7"/>
<sequence length="465" mass="52124">MATSGPICKSGFDSFWLRKRPSVEKCSKMCGLEAYADAVVGSLSIEHRKRTTIAVELAAKPKSLLFLDEPTSGHKFINLLRNSSRSSTGLSLPRRVFFGDLGHNSTALIQYFERNKSRVCHEDENPAEFMLDIIGAGATAHATQDWYLVWKNSPKCANPQTELESLHAEGRQRGAVEAVVHSEFAMSWIHQFAVLVKRDLMYRWRDPTYLIAKLALNIMSGLFIGFTFFKAKDSQQATQNKSIFLGTILGAPLSSQLQVPFINMRTIYEIRECPSRMHHWSALLTAQFAAEIPWNILGSSAYFLCWFWTVGYPSSRAGYMFLMMGVIFPLYYTSLSQAVASVVPNAELAAILFSFLFSFVMTLGGGCSPHSCGLNTYKRYTYHVLPSLLTVFVAYTTTKPDKAVHVVVDGHVVHSKQAGVVYYEETFHVDQRWSRLEGYLDEVYMTQDSAGKTPMSSCTAGPTYE</sequence>
<feature type="transmembrane region" description="Helical" evidence="6">
    <location>
        <begin position="348"/>
        <end position="368"/>
    </location>
</feature>
<feature type="transmembrane region" description="Helical" evidence="6">
    <location>
        <begin position="292"/>
        <end position="312"/>
    </location>
</feature>
<dbReference type="Gene3D" id="3.40.50.300">
    <property type="entry name" value="P-loop containing nucleotide triphosphate hydrolases"/>
    <property type="match status" value="1"/>
</dbReference>
<feature type="domain" description="ABC-2 type transporter transmembrane" evidence="7">
    <location>
        <begin position="191"/>
        <end position="369"/>
    </location>
</feature>
<evidence type="ECO:0000256" key="1">
    <source>
        <dbReference type="ARBA" id="ARBA00004141"/>
    </source>
</evidence>
<evidence type="ECO:0000256" key="5">
    <source>
        <dbReference type="ARBA" id="ARBA00023136"/>
    </source>
</evidence>
<organism evidence="8 9">
    <name type="scientific">Armillaria gallica</name>
    <name type="common">Bulbous honey fungus</name>
    <name type="synonym">Armillaria bulbosa</name>
    <dbReference type="NCBI Taxonomy" id="47427"/>
    <lineage>
        <taxon>Eukaryota</taxon>
        <taxon>Fungi</taxon>
        <taxon>Dikarya</taxon>
        <taxon>Basidiomycota</taxon>
        <taxon>Agaricomycotina</taxon>
        <taxon>Agaricomycetes</taxon>
        <taxon>Agaricomycetidae</taxon>
        <taxon>Agaricales</taxon>
        <taxon>Marasmiineae</taxon>
        <taxon>Physalacriaceae</taxon>
        <taxon>Armillaria</taxon>
    </lineage>
</organism>
<evidence type="ECO:0000256" key="6">
    <source>
        <dbReference type="SAM" id="Phobius"/>
    </source>
</evidence>
<evidence type="ECO:0000259" key="7">
    <source>
        <dbReference type="Pfam" id="PF01061"/>
    </source>
</evidence>
<evidence type="ECO:0000256" key="4">
    <source>
        <dbReference type="ARBA" id="ARBA00022989"/>
    </source>
</evidence>
<keyword evidence="5 6" id="KW-0472">Membrane</keyword>
<dbReference type="InterPro" id="IPR013525">
    <property type="entry name" value="ABC2_TM"/>
</dbReference>
<evidence type="ECO:0000313" key="9">
    <source>
        <dbReference type="Proteomes" id="UP000217790"/>
    </source>
</evidence>
<feature type="transmembrane region" description="Helical" evidence="6">
    <location>
        <begin position="319"/>
        <end position="342"/>
    </location>
</feature>
<name>A0A2H3DUZ7_ARMGA</name>
<comment type="subcellular location">
    <subcellularLocation>
        <location evidence="1">Membrane</location>
        <topology evidence="1">Multi-pass membrane protein</topology>
    </subcellularLocation>
</comment>
<dbReference type="GO" id="GO:0140359">
    <property type="term" value="F:ABC-type transporter activity"/>
    <property type="evidence" value="ECO:0007669"/>
    <property type="project" value="InterPro"/>
</dbReference>
<proteinExistence type="predicted"/>
<dbReference type="EMBL" id="KZ293652">
    <property type="protein sequence ID" value="PBK95282.1"/>
    <property type="molecule type" value="Genomic_DNA"/>
</dbReference>
<keyword evidence="4 6" id="KW-1133">Transmembrane helix</keyword>
<dbReference type="PANTHER" id="PTHR19241">
    <property type="entry name" value="ATP-BINDING CASSETTE TRANSPORTER"/>
    <property type="match status" value="1"/>
</dbReference>
<keyword evidence="2" id="KW-0813">Transport</keyword>